<comment type="subcellular location">
    <subcellularLocation>
        <location evidence="1">Cell membrane</location>
        <topology evidence="1">Multi-pass membrane protein</topology>
    </subcellularLocation>
</comment>
<dbReference type="GO" id="GO:0005886">
    <property type="term" value="C:plasma membrane"/>
    <property type="evidence" value="ECO:0007669"/>
    <property type="project" value="UniProtKB-SubCell"/>
</dbReference>
<evidence type="ECO:0000256" key="2">
    <source>
        <dbReference type="ARBA" id="ARBA00022448"/>
    </source>
</evidence>
<dbReference type="AlphaFoldDB" id="A0A0E2H7T5"/>
<dbReference type="InterPro" id="IPR036259">
    <property type="entry name" value="MFS_trans_sf"/>
</dbReference>
<feature type="transmembrane region" description="Helical" evidence="7">
    <location>
        <begin position="285"/>
        <end position="304"/>
    </location>
</feature>
<dbReference type="InterPro" id="IPR020846">
    <property type="entry name" value="MFS_dom"/>
</dbReference>
<evidence type="ECO:0000259" key="8">
    <source>
        <dbReference type="PROSITE" id="PS50850"/>
    </source>
</evidence>
<dbReference type="EMBL" id="AGYR01000036">
    <property type="protein sequence ID" value="ENZ12942.1"/>
    <property type="molecule type" value="Genomic_DNA"/>
</dbReference>
<evidence type="ECO:0000256" key="6">
    <source>
        <dbReference type="ARBA" id="ARBA00023136"/>
    </source>
</evidence>
<feature type="transmembrane region" description="Helical" evidence="7">
    <location>
        <begin position="350"/>
        <end position="372"/>
    </location>
</feature>
<dbReference type="PANTHER" id="PTHR23513">
    <property type="entry name" value="INTEGRAL MEMBRANE EFFLUX PROTEIN-RELATED"/>
    <property type="match status" value="1"/>
</dbReference>
<organism evidence="9 10">
    <name type="scientific">[Clostridium] clostridioforme 90A8</name>
    <dbReference type="NCBI Taxonomy" id="999408"/>
    <lineage>
        <taxon>Bacteria</taxon>
        <taxon>Bacillati</taxon>
        <taxon>Bacillota</taxon>
        <taxon>Clostridia</taxon>
        <taxon>Lachnospirales</taxon>
        <taxon>Lachnospiraceae</taxon>
        <taxon>Enterocloster</taxon>
    </lineage>
</organism>
<evidence type="ECO:0000256" key="7">
    <source>
        <dbReference type="SAM" id="Phobius"/>
    </source>
</evidence>
<evidence type="ECO:0000256" key="1">
    <source>
        <dbReference type="ARBA" id="ARBA00004651"/>
    </source>
</evidence>
<feature type="transmembrane region" description="Helical" evidence="7">
    <location>
        <begin position="12"/>
        <end position="37"/>
    </location>
</feature>
<dbReference type="Pfam" id="PF05977">
    <property type="entry name" value="MFS_3"/>
    <property type="match status" value="1"/>
</dbReference>
<dbReference type="RefSeq" id="WP_002593472.1">
    <property type="nucleotide sequence ID" value="NZ_KB850978.1"/>
</dbReference>
<gene>
    <name evidence="9" type="ORF">HMPREF1090_03223</name>
</gene>
<accession>A0A0E2H7T5</accession>
<feature type="transmembrane region" description="Helical" evidence="7">
    <location>
        <begin position="378"/>
        <end position="399"/>
    </location>
</feature>
<dbReference type="InterPro" id="IPR010290">
    <property type="entry name" value="TM_effector"/>
</dbReference>
<evidence type="ECO:0000313" key="9">
    <source>
        <dbReference type="EMBL" id="ENZ12942.1"/>
    </source>
</evidence>
<name>A0A0E2H7T5_9FIRM</name>
<feature type="transmembrane region" description="Helical" evidence="7">
    <location>
        <begin position="257"/>
        <end position="278"/>
    </location>
</feature>
<protein>
    <submittedName>
        <fullName evidence="9">Macrolide efflux protein</fullName>
    </submittedName>
</protein>
<dbReference type="CDD" id="cd06173">
    <property type="entry name" value="MFS_MefA_like"/>
    <property type="match status" value="1"/>
</dbReference>
<evidence type="ECO:0000256" key="4">
    <source>
        <dbReference type="ARBA" id="ARBA00022692"/>
    </source>
</evidence>
<keyword evidence="4 7" id="KW-0812">Transmembrane</keyword>
<evidence type="ECO:0000256" key="3">
    <source>
        <dbReference type="ARBA" id="ARBA00022475"/>
    </source>
</evidence>
<dbReference type="Proteomes" id="UP000013085">
    <property type="component" value="Unassembled WGS sequence"/>
</dbReference>
<sequence>MEQQFAGWRKKFFTIWTGQGISTLTSSIVQMAIIWYITGRTKSAAVLSFATLAGFLPQAVLGMFIGVLIDRHDRKKIMICSDLVMSSACVALAVSGIWGDIPIWMIFIVLFIRSIGNAFYAPSLQAVMPSIIPKDQLTKYAGYSQSFESASMIASPAIAAVLYSVFPLKAILMLDVLGAFFAVATLTAVDIPAISREDKDKTNLLGEVKEGYGVMRSVPGMRELLVIGALYAVIYFSIGTLYPLITMSYFNGGVRESGLVETVFAVGTLVGSVSLGIWGGRIDKIKAIAGSIGIYGSGTLVTGLLPPDGFYVFVFLSFFMGVSAPFYFGVQTSIYQIKIQGEYLGRALSLSSSISMVAMPLGLVLSGALAGPLGIENWFLISGGATLVIAVLALTLPALRHCMDG</sequence>
<dbReference type="GO" id="GO:0022857">
    <property type="term" value="F:transmembrane transporter activity"/>
    <property type="evidence" value="ECO:0007669"/>
    <property type="project" value="InterPro"/>
</dbReference>
<feature type="transmembrane region" description="Helical" evidence="7">
    <location>
        <begin position="224"/>
        <end position="245"/>
    </location>
</feature>
<keyword evidence="2" id="KW-0813">Transport</keyword>
<dbReference type="PROSITE" id="PS50850">
    <property type="entry name" value="MFS"/>
    <property type="match status" value="1"/>
</dbReference>
<dbReference type="HOGENOM" id="CLU_034180_16_0_9"/>
<feature type="domain" description="Major facilitator superfamily (MFS) profile" evidence="8">
    <location>
        <begin position="11"/>
        <end position="401"/>
    </location>
</feature>
<evidence type="ECO:0000313" key="10">
    <source>
        <dbReference type="Proteomes" id="UP000013085"/>
    </source>
</evidence>
<dbReference type="PANTHER" id="PTHR23513:SF6">
    <property type="entry name" value="MAJOR FACILITATOR SUPERFAMILY ASSOCIATED DOMAIN-CONTAINING PROTEIN"/>
    <property type="match status" value="1"/>
</dbReference>
<keyword evidence="5 7" id="KW-1133">Transmembrane helix</keyword>
<keyword evidence="6 7" id="KW-0472">Membrane</keyword>
<proteinExistence type="predicted"/>
<feature type="transmembrane region" description="Helical" evidence="7">
    <location>
        <begin position="310"/>
        <end position="330"/>
    </location>
</feature>
<dbReference type="SUPFAM" id="SSF103473">
    <property type="entry name" value="MFS general substrate transporter"/>
    <property type="match status" value="1"/>
</dbReference>
<comment type="caution">
    <text evidence="9">The sequence shown here is derived from an EMBL/GenBank/DDBJ whole genome shotgun (WGS) entry which is preliminary data.</text>
</comment>
<reference evidence="9 10" key="1">
    <citation type="submission" date="2013-01" db="EMBL/GenBank/DDBJ databases">
        <title>The Genome Sequence of Clostridium clostridioforme 90A8.</title>
        <authorList>
            <consortium name="The Broad Institute Genome Sequencing Platform"/>
            <person name="Earl A."/>
            <person name="Ward D."/>
            <person name="Feldgarden M."/>
            <person name="Gevers D."/>
            <person name="Courvalin P."/>
            <person name="Lambert T."/>
            <person name="Walker B."/>
            <person name="Young S.K."/>
            <person name="Zeng Q."/>
            <person name="Gargeya S."/>
            <person name="Fitzgerald M."/>
            <person name="Haas B."/>
            <person name="Abouelleil A."/>
            <person name="Alvarado L."/>
            <person name="Arachchi H.M."/>
            <person name="Berlin A.M."/>
            <person name="Chapman S.B."/>
            <person name="Dewar J."/>
            <person name="Goldberg J."/>
            <person name="Griggs A."/>
            <person name="Gujja S."/>
            <person name="Hansen M."/>
            <person name="Howarth C."/>
            <person name="Imamovic A."/>
            <person name="Larimer J."/>
            <person name="McCowan C."/>
            <person name="Murphy C."/>
            <person name="Neiman D."/>
            <person name="Pearson M."/>
            <person name="Priest M."/>
            <person name="Roberts A."/>
            <person name="Saif S."/>
            <person name="Shea T."/>
            <person name="Sisk P."/>
            <person name="Sykes S."/>
            <person name="Wortman J."/>
            <person name="Nusbaum C."/>
            <person name="Birren B."/>
        </authorList>
    </citation>
    <scope>NUCLEOTIDE SEQUENCE [LARGE SCALE GENOMIC DNA]</scope>
    <source>
        <strain evidence="9 10">90A8</strain>
    </source>
</reference>
<keyword evidence="3" id="KW-1003">Cell membrane</keyword>
<dbReference type="Gene3D" id="1.20.1250.20">
    <property type="entry name" value="MFS general substrate transporter like domains"/>
    <property type="match status" value="1"/>
</dbReference>
<feature type="transmembrane region" description="Helical" evidence="7">
    <location>
        <begin position="172"/>
        <end position="191"/>
    </location>
</feature>
<feature type="transmembrane region" description="Helical" evidence="7">
    <location>
        <begin position="43"/>
        <end position="65"/>
    </location>
</feature>
<dbReference type="PATRIC" id="fig|999408.3.peg.3484"/>
<evidence type="ECO:0000256" key="5">
    <source>
        <dbReference type="ARBA" id="ARBA00022989"/>
    </source>
</evidence>